<dbReference type="AlphaFoldDB" id="E8ZJH2"/>
<proteinExistence type="predicted"/>
<protein>
    <submittedName>
        <fullName evidence="1">Uncharacterized protein</fullName>
    </submittedName>
</protein>
<dbReference type="Proteomes" id="UP000008637">
    <property type="component" value="Chromosome"/>
</dbReference>
<dbReference type="EMBL" id="FR773153">
    <property type="protein sequence ID" value="CBY93293.1"/>
    <property type="molecule type" value="Genomic_DNA"/>
</dbReference>
<evidence type="ECO:0000313" key="2">
    <source>
        <dbReference type="Proteomes" id="UP000008637"/>
    </source>
</evidence>
<dbReference type="KEGG" id="mha:HF1_12850"/>
<gene>
    <name evidence="1" type="ORF">HF1_12850</name>
</gene>
<keyword evidence="2" id="KW-1185">Reference proteome</keyword>
<reference evidence="1 2" key="1">
    <citation type="journal article" date="2011" name="J. Bacteriol.">
        <title>Complete genome sequence of Mycoplasma haemofelis, a hemotropic mycoplasma.</title>
        <authorList>
            <person name="Barker E.N."/>
            <person name="Helps C.R."/>
            <person name="Peters I.R."/>
            <person name="Darby A.C."/>
            <person name="Radford A.D."/>
            <person name="Tasker S."/>
        </authorList>
    </citation>
    <scope>NUCLEOTIDE SEQUENCE [LARGE SCALE GENOMIC DNA]</scope>
    <source>
        <strain evidence="1 2">Langford 1</strain>
    </source>
</reference>
<dbReference type="HOGENOM" id="CLU_113690_0_0_14"/>
<dbReference type="OrthoDB" id="9826219at2"/>
<evidence type="ECO:0000313" key="1">
    <source>
        <dbReference type="EMBL" id="CBY93293.1"/>
    </source>
</evidence>
<name>E8ZJH2_MYCHL</name>
<accession>E8ZJH2</accession>
<organism evidence="1 2">
    <name type="scientific">Mycoplasma haemofelis (strain Langford 1)</name>
    <name type="common">Haemobartonella felis</name>
    <dbReference type="NCBI Taxonomy" id="941640"/>
    <lineage>
        <taxon>Bacteria</taxon>
        <taxon>Bacillati</taxon>
        <taxon>Mycoplasmatota</taxon>
        <taxon>Mollicutes</taxon>
        <taxon>Mycoplasmataceae</taxon>
        <taxon>Mycoplasma</taxon>
    </lineage>
</organism>
<sequence>MSSTILTKSIAGAGLAGGIAGGSYLASPYLLPKKEESPNTTIEDHIESLKLKLISSLDQSKVAKQWEEEYKLDEANIKASIPEASTWEKFKEWCGTSLQLKKTEHESLVSKVQKWCTIGTIEDRISRKSGKSLISEEGATDDWDKIYTTNNQSADRTALGLEGSPNNTKKQSDIDAIKAFCKQEKKKDFLAENKESSFDRVEKWCTKTS</sequence>